<organism evidence="2 3">
    <name type="scientific">Alkalithermobacter paradoxus</name>
    <dbReference type="NCBI Taxonomy" id="29349"/>
    <lineage>
        <taxon>Bacteria</taxon>
        <taxon>Bacillati</taxon>
        <taxon>Bacillota</taxon>
        <taxon>Clostridia</taxon>
        <taxon>Peptostreptococcales</taxon>
        <taxon>Tepidibacteraceae</taxon>
        <taxon>Alkalithermobacter</taxon>
    </lineage>
</organism>
<name>A0A1V4IBB3_9FIRM</name>
<reference evidence="2 3" key="1">
    <citation type="submission" date="2017-03" db="EMBL/GenBank/DDBJ databases">
        <title>Genome sequence of Clostridium thermoalcaliphilum DSM 7309.</title>
        <authorList>
            <person name="Poehlein A."/>
            <person name="Daniel R."/>
        </authorList>
    </citation>
    <scope>NUCLEOTIDE SEQUENCE [LARGE SCALE GENOMIC DNA]</scope>
    <source>
        <strain evidence="2 3">DSM 7309</strain>
    </source>
</reference>
<proteinExistence type="predicted"/>
<dbReference type="RefSeq" id="WP_079410887.1">
    <property type="nucleotide sequence ID" value="NZ_MZGW01000001.1"/>
</dbReference>
<dbReference type="OrthoDB" id="2830261at2"/>
<evidence type="ECO:0000313" key="2">
    <source>
        <dbReference type="EMBL" id="OPJ57216.1"/>
    </source>
</evidence>
<feature type="chain" id="PRO_5038413006" description="Lipoprotein" evidence="1">
    <location>
        <begin position="22"/>
        <end position="224"/>
    </location>
</feature>
<keyword evidence="3" id="KW-1185">Reference proteome</keyword>
<dbReference type="Proteomes" id="UP000190140">
    <property type="component" value="Unassembled WGS sequence"/>
</dbReference>
<accession>A0A1V4IBB3</accession>
<evidence type="ECO:0008006" key="4">
    <source>
        <dbReference type="Google" id="ProtNLM"/>
    </source>
</evidence>
<keyword evidence="1" id="KW-0732">Signal</keyword>
<dbReference type="AlphaFoldDB" id="A0A1V4IBB3"/>
<evidence type="ECO:0000256" key="1">
    <source>
        <dbReference type="SAM" id="SignalP"/>
    </source>
</evidence>
<dbReference type="EMBL" id="MZGW01000001">
    <property type="protein sequence ID" value="OPJ57216.1"/>
    <property type="molecule type" value="Genomic_DNA"/>
</dbReference>
<feature type="signal peptide" evidence="1">
    <location>
        <begin position="1"/>
        <end position="21"/>
    </location>
</feature>
<evidence type="ECO:0000313" key="3">
    <source>
        <dbReference type="Proteomes" id="UP000190140"/>
    </source>
</evidence>
<gene>
    <name evidence="2" type="ORF">CLOTH_04990</name>
</gene>
<sequence length="224" mass="25830">MKIKRMISFILVSTVVLVLSACQDTDVIGNFAIKSFEELINFSDQNVYFDEQRNQWVLQSPGKEKFIWSKDFSKNTFDIGFEIDATPFINAGLDTLKLPREKYIYNKDKGTIIIVSDLGDNKFEYSEDSTAKNSFKQIIRSHRKLIGYHEEMDHFGINLGDGNKFEWAKDISNNDKDIVFILNPHDFISAGVDSERLDGWKLVQRADIHGGEEKDKFVKPFDLN</sequence>
<protein>
    <recommendedName>
        <fullName evidence="4">Lipoprotein</fullName>
    </recommendedName>
</protein>
<comment type="caution">
    <text evidence="2">The sequence shown here is derived from an EMBL/GenBank/DDBJ whole genome shotgun (WGS) entry which is preliminary data.</text>
</comment>
<dbReference type="PROSITE" id="PS51257">
    <property type="entry name" value="PROKAR_LIPOPROTEIN"/>
    <property type="match status" value="1"/>
</dbReference>
<dbReference type="STRING" id="29349.CLOTH_04990"/>